<gene>
    <name evidence="1" type="ORF">RJT34_12763</name>
</gene>
<dbReference type="EMBL" id="JAYKXN010000003">
    <property type="protein sequence ID" value="KAK7301886.1"/>
    <property type="molecule type" value="Genomic_DNA"/>
</dbReference>
<comment type="caution">
    <text evidence="1">The sequence shown here is derived from an EMBL/GenBank/DDBJ whole genome shotgun (WGS) entry which is preliminary data.</text>
</comment>
<evidence type="ECO:0000313" key="2">
    <source>
        <dbReference type="Proteomes" id="UP001359559"/>
    </source>
</evidence>
<evidence type="ECO:0000313" key="1">
    <source>
        <dbReference type="EMBL" id="KAK7301886.1"/>
    </source>
</evidence>
<dbReference type="AlphaFoldDB" id="A0AAN9JPE7"/>
<accession>A0AAN9JPE7</accession>
<protein>
    <submittedName>
        <fullName evidence="1">Uncharacterized protein</fullName>
    </submittedName>
</protein>
<keyword evidence="2" id="KW-1185">Reference proteome</keyword>
<dbReference type="Proteomes" id="UP001359559">
    <property type="component" value="Unassembled WGS sequence"/>
</dbReference>
<organism evidence="1 2">
    <name type="scientific">Clitoria ternatea</name>
    <name type="common">Butterfly pea</name>
    <dbReference type="NCBI Taxonomy" id="43366"/>
    <lineage>
        <taxon>Eukaryota</taxon>
        <taxon>Viridiplantae</taxon>
        <taxon>Streptophyta</taxon>
        <taxon>Embryophyta</taxon>
        <taxon>Tracheophyta</taxon>
        <taxon>Spermatophyta</taxon>
        <taxon>Magnoliopsida</taxon>
        <taxon>eudicotyledons</taxon>
        <taxon>Gunneridae</taxon>
        <taxon>Pentapetalae</taxon>
        <taxon>rosids</taxon>
        <taxon>fabids</taxon>
        <taxon>Fabales</taxon>
        <taxon>Fabaceae</taxon>
        <taxon>Papilionoideae</taxon>
        <taxon>50 kb inversion clade</taxon>
        <taxon>NPAAA clade</taxon>
        <taxon>indigoferoid/millettioid clade</taxon>
        <taxon>Phaseoleae</taxon>
        <taxon>Clitoria</taxon>
    </lineage>
</organism>
<proteinExistence type="predicted"/>
<sequence>MQIRHIFMDFQFASLVYDPVKVLFNCFHYRLFDKLNPYVTVQLFYKLKIDIRGSTSFQLLLSENEKNAETCDAVNKFKFNCTKVTINF</sequence>
<name>A0AAN9JPE7_CLITE</name>
<reference evidence="1 2" key="1">
    <citation type="submission" date="2024-01" db="EMBL/GenBank/DDBJ databases">
        <title>The genomes of 5 underutilized Papilionoideae crops provide insights into root nodulation and disease resistance.</title>
        <authorList>
            <person name="Yuan L."/>
        </authorList>
    </citation>
    <scope>NUCLEOTIDE SEQUENCE [LARGE SCALE GENOMIC DNA]</scope>
    <source>
        <strain evidence="1">LY-2023</strain>
        <tissue evidence="1">Leaf</tissue>
    </source>
</reference>